<sequence>MKWISLISNIVTIGASSIAIYLFITKKESFTAVFRMLVNYTYQLSLSEVKEKLEKLNEYNAKDEAENEKIVNILNEIVGQIKGNEKLKEHFSSTLSDIDMYALGKKQLSEPKKRALVSELRERLRHLNIKNIDHLVGDANE</sequence>
<keyword evidence="1" id="KW-0812">Transmembrane</keyword>
<keyword evidence="1" id="KW-1133">Transmembrane helix</keyword>
<protein>
    <submittedName>
        <fullName evidence="2">Uncharacterized protein</fullName>
    </submittedName>
</protein>
<reference evidence="2 3" key="1">
    <citation type="submission" date="2019-09" db="EMBL/GenBank/DDBJ databases">
        <authorList>
            <person name="Kritzky A."/>
            <person name="Schelkanova E.Y."/>
            <person name="Alkhova Z.V."/>
            <person name="Smirnova N.I."/>
        </authorList>
    </citation>
    <scope>NUCLEOTIDE SEQUENCE [LARGE SCALE GENOMIC DNA]</scope>
    <source>
        <strain evidence="2 3">M1526</strain>
    </source>
</reference>
<comment type="caution">
    <text evidence="2">The sequence shown here is derived from an EMBL/GenBank/DDBJ whole genome shotgun (WGS) entry which is preliminary data.</text>
</comment>
<organism evidence="2 3">
    <name type="scientific">Vibrio cholerae</name>
    <dbReference type="NCBI Taxonomy" id="666"/>
    <lineage>
        <taxon>Bacteria</taxon>
        <taxon>Pseudomonadati</taxon>
        <taxon>Pseudomonadota</taxon>
        <taxon>Gammaproteobacteria</taxon>
        <taxon>Vibrionales</taxon>
        <taxon>Vibrionaceae</taxon>
        <taxon>Vibrio</taxon>
    </lineage>
</organism>
<dbReference type="AlphaFoldDB" id="A0A5Q6PCE0"/>
<dbReference type="RefSeq" id="WP_114808793.1">
    <property type="nucleotide sequence ID" value="NZ_JAACMN010000079.1"/>
</dbReference>
<name>A0A5Q6PCE0_VIBCL</name>
<evidence type="ECO:0000313" key="3">
    <source>
        <dbReference type="Proteomes" id="UP000323225"/>
    </source>
</evidence>
<proteinExistence type="predicted"/>
<feature type="transmembrane region" description="Helical" evidence="1">
    <location>
        <begin position="6"/>
        <end position="24"/>
    </location>
</feature>
<evidence type="ECO:0000313" key="2">
    <source>
        <dbReference type="EMBL" id="KAA1252483.1"/>
    </source>
</evidence>
<accession>A0A5Q6PCE0</accession>
<evidence type="ECO:0000256" key="1">
    <source>
        <dbReference type="SAM" id="Phobius"/>
    </source>
</evidence>
<dbReference type="EMBL" id="VUAA01000067">
    <property type="protein sequence ID" value="KAA1252483.1"/>
    <property type="molecule type" value="Genomic_DNA"/>
</dbReference>
<gene>
    <name evidence="2" type="ORF">F0M16_22645</name>
</gene>
<dbReference type="Proteomes" id="UP000323225">
    <property type="component" value="Unassembled WGS sequence"/>
</dbReference>
<keyword evidence="1" id="KW-0472">Membrane</keyword>